<feature type="transmembrane region" description="Helical" evidence="12">
    <location>
        <begin position="939"/>
        <end position="957"/>
    </location>
</feature>
<protein>
    <submittedName>
        <fullName evidence="13">Proton channel OtopLc</fullName>
    </submittedName>
</protein>
<keyword evidence="14" id="KW-1185">Reference proteome</keyword>
<comment type="subcellular location">
    <subcellularLocation>
        <location evidence="1">Cell membrane</location>
        <topology evidence="1">Multi-pass membrane protein</topology>
    </subcellularLocation>
</comment>
<reference evidence="13 14" key="1">
    <citation type="submission" date="2019-07" db="EMBL/GenBank/DDBJ databases">
        <title>Draft genome assembly of a fouling barnacle, Amphibalanus amphitrite (Darwin, 1854): The first reference genome for Thecostraca.</title>
        <authorList>
            <person name="Kim W."/>
        </authorList>
    </citation>
    <scope>NUCLEOTIDE SEQUENCE [LARGE SCALE GENOMIC DNA]</scope>
    <source>
        <strain evidence="13">SNU_AA5</strain>
        <tissue evidence="13">Soma without cirri and trophi</tissue>
    </source>
</reference>
<dbReference type="EMBL" id="VIIS01000590">
    <property type="protein sequence ID" value="KAF0307286.1"/>
    <property type="molecule type" value="Genomic_DNA"/>
</dbReference>
<dbReference type="GO" id="GO:0015252">
    <property type="term" value="F:proton channel activity"/>
    <property type="evidence" value="ECO:0007669"/>
    <property type="project" value="InterPro"/>
</dbReference>
<dbReference type="AlphaFoldDB" id="A0A6A4WIN1"/>
<feature type="region of interest" description="Disordered" evidence="11">
    <location>
        <begin position="187"/>
        <end position="227"/>
    </location>
</feature>
<evidence type="ECO:0000256" key="9">
    <source>
        <dbReference type="ARBA" id="ARBA00023136"/>
    </source>
</evidence>
<name>A0A6A4WIN1_AMPAM</name>
<evidence type="ECO:0000256" key="7">
    <source>
        <dbReference type="ARBA" id="ARBA00022989"/>
    </source>
</evidence>
<dbReference type="OrthoDB" id="6429739at2759"/>
<comment type="caution">
    <text evidence="13">The sequence shown here is derived from an EMBL/GenBank/DDBJ whole genome shotgun (WGS) entry which is preliminary data.</text>
</comment>
<feature type="transmembrane region" description="Helical" evidence="12">
    <location>
        <begin position="534"/>
        <end position="554"/>
    </location>
</feature>
<evidence type="ECO:0000256" key="8">
    <source>
        <dbReference type="ARBA" id="ARBA00023065"/>
    </source>
</evidence>
<evidence type="ECO:0000256" key="6">
    <source>
        <dbReference type="ARBA" id="ARBA00022781"/>
    </source>
</evidence>
<keyword evidence="4" id="KW-1003">Cell membrane</keyword>
<comment type="similarity">
    <text evidence="2">Belongs to the otopetrin family.</text>
</comment>
<feature type="transmembrane region" description="Helical" evidence="12">
    <location>
        <begin position="619"/>
        <end position="640"/>
    </location>
</feature>
<sequence length="1048" mass="115233">MSFRQRPQLTAEELLQLHSEPGLGLHNPAFALEERPRQASDVLSDSSDDEQDGITFSVGPRAAKEPASHTSVEVETSLSTPADVSARSETDRSPTQPRTSPLAQQRNLSSRGPGSVSPLAVHNVSAGRPDFQPSATPSPDLRGATTATSFTPAEDDASVDAITPHPDEHHEEAFDLVPSVDFGGLAQRRRRQVSESSHGSVRSVPRTLNVQMPGSPAPTPPRPRPFRRSETVAALGVSPALQRRPLRLSDNLLASIASQTAAGGGRMVRQLSETGSAGQASEPRSPVRQLRRTNTAMSLLSQARDTPPTPRRPLRHTENIYTMQAQFSTPPATPGPQRRPQRHTENLHTLRGKVGGGSTSGGDSTPRLPGFRLISASSNDLKGMDSEGNIVLPIDDLQLETLREGEVVTLPHSASLASLATAGRVATVSETTAEKPPDIHEVEETASIGTAESVITQSQAPVSTWSGYSQSEASLLDNFGPQMPPASTQEFKLSQFKNNLAVVGSAMYATFLVMFGLIIFVADIVAPQWEIAEIFTIVQSVVGLVWLIALHFSVRRYLARLAEVAKSTQEGLGALERQLILEPTEVEGEYRVRMPFKQTASEMIRCLYSFSVGRHSGSFYLKIGAACFCFGHLVHLLMLLYKHIDNLVIHGDECSDIVSIVLYSIQPIFSFYQLYITFKYSNIVINHHKTSARFGFMHCIASSLNMWVWSIIKETVDAVAEHGGHGSDEHHYNSSDCQECTVSIALEDATLQYQKCAYNDSIAEVVTNLSGYLYPLTIEFNILIVGVWFIIWQNIGNTKIGQYLTGDVTQVEGATNQSVLQVDCRRANRGMLSGLLIIVLVVVDIIIFFSLTAEDSESALQAAIYMTQSWELFLTALMGILCLLAYHQLMRLDINIHPISFLDDLLLFICMPAFFLYGILILAPTLFPKEGDEPTVVDIMVPIALVIEVIIQTPFLMDSLRRCSNTPEARQAKPGREYVTVLLFCNLAMWLLQTLENQASQDTLCVHFYGNFTWTLLKHATTPLCLFYRFHSSVCLADIWKSAYEPGN</sequence>
<dbReference type="InterPro" id="IPR004878">
    <property type="entry name" value="Otopetrin"/>
</dbReference>
<proteinExistence type="inferred from homology"/>
<feature type="transmembrane region" description="Helical" evidence="12">
    <location>
        <begin position="831"/>
        <end position="851"/>
    </location>
</feature>
<feature type="region of interest" description="Disordered" evidence="11">
    <location>
        <begin position="19"/>
        <end position="165"/>
    </location>
</feature>
<dbReference type="GO" id="GO:0005886">
    <property type="term" value="C:plasma membrane"/>
    <property type="evidence" value="ECO:0007669"/>
    <property type="project" value="UniProtKB-SubCell"/>
</dbReference>
<keyword evidence="6" id="KW-0375">Hydrogen ion transport</keyword>
<feature type="region of interest" description="Disordered" evidence="11">
    <location>
        <begin position="260"/>
        <end position="291"/>
    </location>
</feature>
<evidence type="ECO:0000256" key="1">
    <source>
        <dbReference type="ARBA" id="ARBA00004651"/>
    </source>
</evidence>
<keyword evidence="10" id="KW-0407">Ion channel</keyword>
<evidence type="ECO:0000313" key="13">
    <source>
        <dbReference type="EMBL" id="KAF0307287.1"/>
    </source>
</evidence>
<feature type="compositionally biased region" description="Polar residues" evidence="11">
    <location>
        <begin position="194"/>
        <end position="212"/>
    </location>
</feature>
<dbReference type="Proteomes" id="UP000440578">
    <property type="component" value="Unassembled WGS sequence"/>
</dbReference>
<feature type="compositionally biased region" description="Polar residues" evidence="11">
    <location>
        <begin position="93"/>
        <end position="112"/>
    </location>
</feature>
<feature type="transmembrane region" description="Helical" evidence="12">
    <location>
        <begin position="690"/>
        <end position="712"/>
    </location>
</feature>
<dbReference type="PANTHER" id="PTHR21522">
    <property type="entry name" value="PROTON CHANNEL OTOP"/>
    <property type="match status" value="1"/>
</dbReference>
<dbReference type="EMBL" id="VIIS01000590">
    <property type="protein sequence ID" value="KAF0307287.1"/>
    <property type="molecule type" value="Genomic_DNA"/>
</dbReference>
<evidence type="ECO:0000256" key="3">
    <source>
        <dbReference type="ARBA" id="ARBA00022448"/>
    </source>
</evidence>
<evidence type="ECO:0000256" key="5">
    <source>
        <dbReference type="ARBA" id="ARBA00022692"/>
    </source>
</evidence>
<keyword evidence="5 12" id="KW-0812">Transmembrane</keyword>
<evidence type="ECO:0000256" key="10">
    <source>
        <dbReference type="ARBA" id="ARBA00023303"/>
    </source>
</evidence>
<dbReference type="PANTHER" id="PTHR21522:SF58">
    <property type="entry name" value="AGAP000074-PA"/>
    <property type="match status" value="1"/>
</dbReference>
<feature type="transmembrane region" description="Helical" evidence="12">
    <location>
        <begin position="772"/>
        <end position="792"/>
    </location>
</feature>
<feature type="compositionally biased region" description="Polar residues" evidence="11">
    <location>
        <begin position="68"/>
        <end position="82"/>
    </location>
</feature>
<dbReference type="Pfam" id="PF03189">
    <property type="entry name" value="Otopetrin"/>
    <property type="match status" value="1"/>
</dbReference>
<organism evidence="13 14">
    <name type="scientific">Amphibalanus amphitrite</name>
    <name type="common">Striped barnacle</name>
    <name type="synonym">Balanus amphitrite</name>
    <dbReference type="NCBI Taxonomy" id="1232801"/>
    <lineage>
        <taxon>Eukaryota</taxon>
        <taxon>Metazoa</taxon>
        <taxon>Ecdysozoa</taxon>
        <taxon>Arthropoda</taxon>
        <taxon>Crustacea</taxon>
        <taxon>Multicrustacea</taxon>
        <taxon>Cirripedia</taxon>
        <taxon>Thoracica</taxon>
        <taxon>Thoracicalcarea</taxon>
        <taxon>Balanomorpha</taxon>
        <taxon>Balanoidea</taxon>
        <taxon>Balanidae</taxon>
        <taxon>Amphibalaninae</taxon>
        <taxon>Amphibalanus</taxon>
    </lineage>
</organism>
<evidence type="ECO:0000256" key="2">
    <source>
        <dbReference type="ARBA" id="ARBA00006513"/>
    </source>
</evidence>
<keyword evidence="3" id="KW-0813">Transport</keyword>
<gene>
    <name evidence="13" type="ORF">FJT64_021340</name>
</gene>
<accession>A0A6A4WIN1</accession>
<evidence type="ECO:0000256" key="12">
    <source>
        <dbReference type="SAM" id="Phobius"/>
    </source>
</evidence>
<evidence type="ECO:0000256" key="4">
    <source>
        <dbReference type="ARBA" id="ARBA00022475"/>
    </source>
</evidence>
<keyword evidence="8" id="KW-0406">Ion transport</keyword>
<feature type="region of interest" description="Disordered" evidence="11">
    <location>
        <begin position="348"/>
        <end position="368"/>
    </location>
</feature>
<feature type="transmembrane region" description="Helical" evidence="12">
    <location>
        <begin position="905"/>
        <end position="927"/>
    </location>
</feature>
<feature type="transmembrane region" description="Helical" evidence="12">
    <location>
        <begin position="863"/>
        <end position="884"/>
    </location>
</feature>
<evidence type="ECO:0000313" key="14">
    <source>
        <dbReference type="Proteomes" id="UP000440578"/>
    </source>
</evidence>
<feature type="transmembrane region" description="Helical" evidence="12">
    <location>
        <begin position="660"/>
        <end position="678"/>
    </location>
</feature>
<evidence type="ECO:0000256" key="11">
    <source>
        <dbReference type="SAM" id="MobiDB-lite"/>
    </source>
</evidence>
<keyword evidence="7 12" id="KW-1133">Transmembrane helix</keyword>
<feature type="transmembrane region" description="Helical" evidence="12">
    <location>
        <begin position="500"/>
        <end position="522"/>
    </location>
</feature>
<keyword evidence="9 12" id="KW-0472">Membrane</keyword>